<proteinExistence type="predicted"/>
<dbReference type="GO" id="GO:0051301">
    <property type="term" value="P:cell division"/>
    <property type="evidence" value="ECO:0007669"/>
    <property type="project" value="InterPro"/>
</dbReference>
<evidence type="ECO:0000259" key="2">
    <source>
        <dbReference type="Pfam" id="PF08245"/>
    </source>
</evidence>
<sequence length="376" mass="38834">MNLAQLLQLLHPHAAPRSLGPIDLTTPLLGITEDSRRVAPGLVFIARPGLRADGRRFIPEALRAGAVAVVTDQPPEQAPADAPILLTPDPALLGAIMAEHLAGLPSAALALVGITGTNGKTTTATLIARAARAAGLSCGLIGTVEVDDGSHATPSAYTTPPAEQLSPMLARMRTQGCVAAAMEVSSHALDQHRTAGVRFAAGVYTNLTGDHLDYHGDMDRYAAAKARLFAQLEPDALAVVNAADPWCERVVGGCRARVLRCTPGGGRTPTEKLDAVVTFANVSAGGMDIQLDGPWGTLGARTTLIGAHNAMNLLQAVAICTEVLGIAPDDMAAIIPGLCAPTGRLEPVQGPADDIAVLIDFAHTDDALANCLRAAR</sequence>
<dbReference type="Pfam" id="PF01225">
    <property type="entry name" value="Mur_ligase"/>
    <property type="match status" value="1"/>
</dbReference>
<dbReference type="PANTHER" id="PTHR23135:SF4">
    <property type="entry name" value="UDP-N-ACETYLMURAMOYL-L-ALANYL-D-GLUTAMATE--2,6-DIAMINOPIMELATE LIGASE MURE HOMOLOG, CHLOROPLASTIC"/>
    <property type="match status" value="1"/>
</dbReference>
<feature type="domain" description="Mur ligase central" evidence="2">
    <location>
        <begin position="114"/>
        <end position="319"/>
    </location>
</feature>
<dbReference type="Pfam" id="PF08245">
    <property type="entry name" value="Mur_ligase_M"/>
    <property type="match status" value="1"/>
</dbReference>
<dbReference type="InterPro" id="IPR036565">
    <property type="entry name" value="Mur-like_cat_sf"/>
</dbReference>
<dbReference type="InterPro" id="IPR013221">
    <property type="entry name" value="Mur_ligase_cen"/>
</dbReference>
<dbReference type="InterPro" id="IPR005761">
    <property type="entry name" value="UDP-N-AcMur-Glu-dNH2Pim_ligase"/>
</dbReference>
<accession>A0A3B1E4S0</accession>
<dbReference type="AlphaFoldDB" id="A0A3B1E4S0"/>
<dbReference type="SUPFAM" id="SSF63418">
    <property type="entry name" value="MurE/MurF N-terminal domain"/>
    <property type="match status" value="1"/>
</dbReference>
<feature type="domain" description="Mur ligase N-terminal catalytic" evidence="1">
    <location>
        <begin position="30"/>
        <end position="85"/>
    </location>
</feature>
<name>A0A3B1E4S0_9ZZZZ</name>
<dbReference type="InterPro" id="IPR000713">
    <property type="entry name" value="Mur_ligase_N"/>
</dbReference>
<evidence type="ECO:0000259" key="1">
    <source>
        <dbReference type="Pfam" id="PF01225"/>
    </source>
</evidence>
<protein>
    <submittedName>
        <fullName evidence="3">UDP-N-acetylmuramoylalanyl-D-glutamate--2,6-diaminopimelate ligase</fullName>
        <ecNumber evidence="3">6.3.2.13</ecNumber>
    </submittedName>
</protein>
<dbReference type="Gene3D" id="3.40.1190.10">
    <property type="entry name" value="Mur-like, catalytic domain"/>
    <property type="match status" value="1"/>
</dbReference>
<dbReference type="EC" id="6.3.2.13" evidence="3"/>
<organism evidence="3">
    <name type="scientific">hydrothermal vent metagenome</name>
    <dbReference type="NCBI Taxonomy" id="652676"/>
    <lineage>
        <taxon>unclassified sequences</taxon>
        <taxon>metagenomes</taxon>
        <taxon>ecological metagenomes</taxon>
    </lineage>
</organism>
<dbReference type="Gene3D" id="3.40.1390.10">
    <property type="entry name" value="MurE/MurF, N-terminal domain"/>
    <property type="match status" value="1"/>
</dbReference>
<dbReference type="EMBL" id="UOGK01000473">
    <property type="protein sequence ID" value="VAX40955.1"/>
    <property type="molecule type" value="Genomic_DNA"/>
</dbReference>
<dbReference type="GO" id="GO:0005737">
    <property type="term" value="C:cytoplasm"/>
    <property type="evidence" value="ECO:0007669"/>
    <property type="project" value="InterPro"/>
</dbReference>
<reference evidence="3" key="1">
    <citation type="submission" date="2018-06" db="EMBL/GenBank/DDBJ databases">
        <authorList>
            <person name="Zhirakovskaya E."/>
        </authorList>
    </citation>
    <scope>NUCLEOTIDE SEQUENCE</scope>
</reference>
<dbReference type="InterPro" id="IPR035911">
    <property type="entry name" value="MurE/MurF_N"/>
</dbReference>
<dbReference type="NCBIfam" id="TIGR01085">
    <property type="entry name" value="murE"/>
    <property type="match status" value="1"/>
</dbReference>
<keyword evidence="3" id="KW-0436">Ligase</keyword>
<evidence type="ECO:0000313" key="3">
    <source>
        <dbReference type="EMBL" id="VAX40955.1"/>
    </source>
</evidence>
<dbReference type="GO" id="GO:0008360">
    <property type="term" value="P:regulation of cell shape"/>
    <property type="evidence" value="ECO:0007669"/>
    <property type="project" value="InterPro"/>
</dbReference>
<dbReference type="GO" id="GO:0008765">
    <property type="term" value="F:UDP-N-acetylmuramoylalanyl-D-glutamate-2,6-diaminopimelate ligase activity"/>
    <property type="evidence" value="ECO:0007669"/>
    <property type="project" value="UniProtKB-EC"/>
</dbReference>
<dbReference type="PANTHER" id="PTHR23135">
    <property type="entry name" value="MUR LIGASE FAMILY MEMBER"/>
    <property type="match status" value="1"/>
</dbReference>
<dbReference type="SUPFAM" id="SSF53623">
    <property type="entry name" value="MurD-like peptide ligases, catalytic domain"/>
    <property type="match status" value="1"/>
</dbReference>
<gene>
    <name evidence="3" type="ORF">MNBD_PLANCTO03-397</name>
</gene>
<feature type="non-terminal residue" evidence="3">
    <location>
        <position position="376"/>
    </location>
</feature>
<dbReference type="GO" id="GO:0005524">
    <property type="term" value="F:ATP binding"/>
    <property type="evidence" value="ECO:0007669"/>
    <property type="project" value="InterPro"/>
</dbReference>